<protein>
    <recommendedName>
        <fullName evidence="6">DDB1 and CUL4 associated factor 8</fullName>
    </recommendedName>
</protein>
<accession>A0A7J8CRV2</accession>
<dbReference type="InterPro" id="IPR015943">
    <property type="entry name" value="WD40/YVTN_repeat-like_dom_sf"/>
</dbReference>
<feature type="region of interest" description="Disordered" evidence="3">
    <location>
        <begin position="1"/>
        <end position="73"/>
    </location>
</feature>
<keyword evidence="1" id="KW-0853">WD repeat</keyword>
<name>A0A7J8CRV2_MOLMO</name>
<feature type="compositionally biased region" description="Low complexity" evidence="3">
    <location>
        <begin position="17"/>
        <end position="26"/>
    </location>
</feature>
<dbReference type="Proteomes" id="UP000550707">
    <property type="component" value="Unassembled WGS sequence"/>
</dbReference>
<dbReference type="PANTHER" id="PTHR15574">
    <property type="entry name" value="WD REPEAT DOMAIN-CONTAINING FAMILY"/>
    <property type="match status" value="1"/>
</dbReference>
<dbReference type="Gene3D" id="2.130.10.10">
    <property type="entry name" value="YVTN repeat-like/Quinoprotein amine dehydrogenase"/>
    <property type="match status" value="1"/>
</dbReference>
<dbReference type="GO" id="GO:0005737">
    <property type="term" value="C:cytoplasm"/>
    <property type="evidence" value="ECO:0007669"/>
    <property type="project" value="TreeGrafter"/>
</dbReference>
<keyword evidence="5" id="KW-1185">Reference proteome</keyword>
<feature type="region of interest" description="Disordered" evidence="3">
    <location>
        <begin position="223"/>
        <end position="262"/>
    </location>
</feature>
<sequence length="262" mass="28843">MSRKGSNTDGKTDLANGSMSSSPEEMSGAEEGRETSSGIEVEASDLSLSLTGDDGGPNRTSTESRDTDTESSGEDIYLFNSSHSDGAQYVKRYKGHRNNATVKGVNFYGPKSEFVVSGSDCGHIFLWEKSSCQIIQFMEGDKGGVVNCLEPHPHLPVLATSGLDHDVKIWAPTAEASTELTGLKDVIKKNKRERDEDSLHHTDLFDSHMLWFLMHHLRQRRHHRRWRDPGVGATDADSDESPSSSDTSDEEEGPDRVQCMPS</sequence>
<comment type="caution">
    <text evidence="4">The sequence shown here is derived from an EMBL/GenBank/DDBJ whole genome shotgun (WGS) entry which is preliminary data.</text>
</comment>
<dbReference type="InterPro" id="IPR036322">
    <property type="entry name" value="WD40_repeat_dom_sf"/>
</dbReference>
<evidence type="ECO:0000256" key="3">
    <source>
        <dbReference type="SAM" id="MobiDB-lite"/>
    </source>
</evidence>
<dbReference type="SMART" id="SM00320">
    <property type="entry name" value="WD40"/>
    <property type="match status" value="2"/>
</dbReference>
<evidence type="ECO:0000256" key="2">
    <source>
        <dbReference type="ARBA" id="ARBA00022737"/>
    </source>
</evidence>
<organism evidence="4 5">
    <name type="scientific">Molossus molossus</name>
    <name type="common">Pallas' mastiff bat</name>
    <name type="synonym">Vespertilio molossus</name>
    <dbReference type="NCBI Taxonomy" id="27622"/>
    <lineage>
        <taxon>Eukaryota</taxon>
        <taxon>Metazoa</taxon>
        <taxon>Chordata</taxon>
        <taxon>Craniata</taxon>
        <taxon>Vertebrata</taxon>
        <taxon>Euteleostomi</taxon>
        <taxon>Mammalia</taxon>
        <taxon>Eutheria</taxon>
        <taxon>Laurasiatheria</taxon>
        <taxon>Chiroptera</taxon>
        <taxon>Yangochiroptera</taxon>
        <taxon>Molossidae</taxon>
        <taxon>Molossus</taxon>
    </lineage>
</organism>
<dbReference type="PANTHER" id="PTHR15574:SF57">
    <property type="entry name" value="DDB1- AND CUL4-ASSOCIATED FACTOR 8"/>
    <property type="match status" value="1"/>
</dbReference>
<dbReference type="EMBL" id="JACASF010000020">
    <property type="protein sequence ID" value="KAF6413588.1"/>
    <property type="molecule type" value="Genomic_DNA"/>
</dbReference>
<reference evidence="4 5" key="1">
    <citation type="journal article" date="2020" name="Nature">
        <title>Six reference-quality genomes reveal evolution of bat adaptations.</title>
        <authorList>
            <person name="Jebb D."/>
            <person name="Huang Z."/>
            <person name="Pippel M."/>
            <person name="Hughes G.M."/>
            <person name="Lavrichenko K."/>
            <person name="Devanna P."/>
            <person name="Winkler S."/>
            <person name="Jermiin L.S."/>
            <person name="Skirmuntt E.C."/>
            <person name="Katzourakis A."/>
            <person name="Burkitt-Gray L."/>
            <person name="Ray D.A."/>
            <person name="Sullivan K.A.M."/>
            <person name="Roscito J.G."/>
            <person name="Kirilenko B.M."/>
            <person name="Davalos L.M."/>
            <person name="Corthals A.P."/>
            <person name="Power M.L."/>
            <person name="Jones G."/>
            <person name="Ransome R.D."/>
            <person name="Dechmann D.K.N."/>
            <person name="Locatelli A.G."/>
            <person name="Puechmaille S.J."/>
            <person name="Fedrigo O."/>
            <person name="Jarvis E.D."/>
            <person name="Hiller M."/>
            <person name="Vernes S.C."/>
            <person name="Myers E.W."/>
            <person name="Teeling E.C."/>
        </authorList>
    </citation>
    <scope>NUCLEOTIDE SEQUENCE [LARGE SCALE GENOMIC DNA]</scope>
    <source>
        <strain evidence="4">MMolMol1</strain>
        <tissue evidence="4">Muscle</tissue>
    </source>
</reference>
<dbReference type="AlphaFoldDB" id="A0A7J8CRV2"/>
<evidence type="ECO:0000313" key="4">
    <source>
        <dbReference type="EMBL" id="KAF6413588.1"/>
    </source>
</evidence>
<dbReference type="GO" id="GO:0080008">
    <property type="term" value="C:Cul4-RING E3 ubiquitin ligase complex"/>
    <property type="evidence" value="ECO:0007669"/>
    <property type="project" value="TreeGrafter"/>
</dbReference>
<keyword evidence="2" id="KW-0677">Repeat</keyword>
<evidence type="ECO:0000313" key="5">
    <source>
        <dbReference type="Proteomes" id="UP000550707"/>
    </source>
</evidence>
<gene>
    <name evidence="4" type="ORF">HJG59_009780</name>
</gene>
<dbReference type="Pfam" id="PF00400">
    <property type="entry name" value="WD40"/>
    <property type="match status" value="2"/>
</dbReference>
<proteinExistence type="predicted"/>
<dbReference type="InterPro" id="IPR045151">
    <property type="entry name" value="DCAF8"/>
</dbReference>
<evidence type="ECO:0000256" key="1">
    <source>
        <dbReference type="ARBA" id="ARBA00022574"/>
    </source>
</evidence>
<dbReference type="InterPro" id="IPR001680">
    <property type="entry name" value="WD40_rpt"/>
</dbReference>
<evidence type="ECO:0008006" key="6">
    <source>
        <dbReference type="Google" id="ProtNLM"/>
    </source>
</evidence>
<dbReference type="SUPFAM" id="SSF50978">
    <property type="entry name" value="WD40 repeat-like"/>
    <property type="match status" value="1"/>
</dbReference>